<evidence type="ECO:0000256" key="7">
    <source>
        <dbReference type="ARBA" id="ARBA00022840"/>
    </source>
</evidence>
<evidence type="ECO:0000256" key="5">
    <source>
        <dbReference type="ARBA" id="ARBA00022618"/>
    </source>
</evidence>
<dbReference type="PANTHER" id="PTHR43692">
    <property type="entry name" value="UDP-N-ACETYLMURAMOYLALANINE--D-GLUTAMATE LIGASE"/>
    <property type="match status" value="1"/>
</dbReference>
<keyword evidence="8" id="KW-0131">Cell cycle</keyword>
<evidence type="ECO:0000256" key="2">
    <source>
        <dbReference type="ARBA" id="ARBA00004752"/>
    </source>
</evidence>
<evidence type="ECO:0000313" key="10">
    <source>
        <dbReference type="EMBL" id="UTC24240.1"/>
    </source>
</evidence>
<dbReference type="Gene3D" id="3.90.190.20">
    <property type="entry name" value="Mur ligase, C-terminal domain"/>
    <property type="match status" value="1"/>
</dbReference>
<protein>
    <submittedName>
        <fullName evidence="10">Mur ligase family protein</fullName>
    </submittedName>
</protein>
<evidence type="ECO:0000313" key="11">
    <source>
        <dbReference type="Proteomes" id="UP001055955"/>
    </source>
</evidence>
<dbReference type="EMBL" id="CP092900">
    <property type="protein sequence ID" value="UTC24240.1"/>
    <property type="molecule type" value="Genomic_DNA"/>
</dbReference>
<keyword evidence="5" id="KW-0132">Cell division</keyword>
<name>A0ABY5DHU2_9GAMM</name>
<evidence type="ECO:0000256" key="6">
    <source>
        <dbReference type="ARBA" id="ARBA00022741"/>
    </source>
</evidence>
<dbReference type="SUPFAM" id="SSF53623">
    <property type="entry name" value="MurD-like peptide ligases, catalytic domain"/>
    <property type="match status" value="1"/>
</dbReference>
<evidence type="ECO:0000256" key="3">
    <source>
        <dbReference type="ARBA" id="ARBA00022490"/>
    </source>
</evidence>
<organism evidence="10 11">
    <name type="scientific">Candidatus Comchoanobacter bicostacola</name>
    <dbReference type="NCBI Taxonomy" id="2919598"/>
    <lineage>
        <taxon>Bacteria</taxon>
        <taxon>Pseudomonadati</taxon>
        <taxon>Pseudomonadota</taxon>
        <taxon>Gammaproteobacteria</taxon>
        <taxon>Candidatus Comchoanobacterales</taxon>
        <taxon>Candidatus Comchoanobacteraceae</taxon>
        <taxon>Candidatus Comchoanobacter</taxon>
    </lineage>
</organism>
<reference evidence="10 11" key="1">
    <citation type="journal article" date="2022" name="Nat. Microbiol.">
        <title>The microbiome of a bacterivorous marine choanoflagellate contains a resource-demanding obligate bacterial associate.</title>
        <authorList>
            <person name="Needham D.M."/>
            <person name="Poirier C."/>
            <person name="Bachy C."/>
            <person name="George E.E."/>
            <person name="Wilken S."/>
            <person name="Yung C.C.M."/>
            <person name="Limardo A.J."/>
            <person name="Morando M."/>
            <person name="Sudek L."/>
            <person name="Malmstrom R.R."/>
            <person name="Keeling P.J."/>
            <person name="Santoro A.E."/>
            <person name="Worden A.Z."/>
        </authorList>
    </citation>
    <scope>NUCLEOTIDE SEQUENCE [LARGE SCALE GENOMIC DNA]</scope>
    <source>
        <strain evidence="10 11">Comchoano-1</strain>
    </source>
</reference>
<keyword evidence="11" id="KW-1185">Reference proteome</keyword>
<dbReference type="RefSeq" id="WP_258568025.1">
    <property type="nucleotide sequence ID" value="NZ_CP092900.1"/>
</dbReference>
<keyword evidence="7" id="KW-0067">ATP-binding</keyword>
<comment type="pathway">
    <text evidence="2">Cell wall biogenesis; peptidoglycan biosynthesis.</text>
</comment>
<dbReference type="Gene3D" id="3.40.1190.10">
    <property type="entry name" value="Mur-like, catalytic domain"/>
    <property type="match status" value="1"/>
</dbReference>
<dbReference type="InterPro" id="IPR036565">
    <property type="entry name" value="Mur-like_cat_sf"/>
</dbReference>
<evidence type="ECO:0000259" key="9">
    <source>
        <dbReference type="Pfam" id="PF08245"/>
    </source>
</evidence>
<dbReference type="Pfam" id="PF08245">
    <property type="entry name" value="Mur_ligase_M"/>
    <property type="match status" value="1"/>
</dbReference>
<dbReference type="InterPro" id="IPR013221">
    <property type="entry name" value="Mur_ligase_cen"/>
</dbReference>
<accession>A0ABY5DHU2</accession>
<sequence>MAAMDLSTNVVIGQGATAQATATYLYSKGYEVSILSNQPNQLPNHLKALYVKYATYPSIYWISPGIRLDDDLIKSLKPSVNQILDVDYFVRQTQAKVIFVTGTNGKSTVCLYLKCLLNQAGFSAEIYGNFQPGLLQALDTEYDWVIIELSSFQLARLSNCRVAGGIITNIISDHIDWHGSLDAYKHIKKRLIGLCEICVAPGIANALCYHDKVRRFIVNGYRTIEAENMAAASMLLSELGVACDIPRKPPSLPYRFAQVSYQPLIINDSKATNLHATVAALTGVLHKYTKKVLLIMAGMSKNDVYTELESLLQKYEVDLVIVGDGHAALDDYTLNRVNSLDDLLYYFEMYSVILFSPGGSSYDQYKDYLARGAAFDRVVKKILART</sequence>
<dbReference type="InterPro" id="IPR018109">
    <property type="entry name" value="Folylpolyglutamate_synth_CS"/>
</dbReference>
<dbReference type="GO" id="GO:0016874">
    <property type="term" value="F:ligase activity"/>
    <property type="evidence" value="ECO:0007669"/>
    <property type="project" value="UniProtKB-KW"/>
</dbReference>
<dbReference type="PANTHER" id="PTHR43692:SF1">
    <property type="entry name" value="UDP-N-ACETYLMURAMOYLALANINE--D-GLUTAMATE LIGASE"/>
    <property type="match status" value="1"/>
</dbReference>
<comment type="subcellular location">
    <subcellularLocation>
        <location evidence="1">Cytoplasm</location>
    </subcellularLocation>
</comment>
<proteinExistence type="predicted"/>
<dbReference type="InterPro" id="IPR005762">
    <property type="entry name" value="MurD"/>
</dbReference>
<dbReference type="Proteomes" id="UP001055955">
    <property type="component" value="Chromosome"/>
</dbReference>
<evidence type="ECO:0000256" key="1">
    <source>
        <dbReference type="ARBA" id="ARBA00004496"/>
    </source>
</evidence>
<keyword evidence="3" id="KW-0963">Cytoplasm</keyword>
<dbReference type="PROSITE" id="PS01011">
    <property type="entry name" value="FOLYLPOLYGLU_SYNT_1"/>
    <property type="match status" value="1"/>
</dbReference>
<evidence type="ECO:0000256" key="4">
    <source>
        <dbReference type="ARBA" id="ARBA00022598"/>
    </source>
</evidence>
<keyword evidence="6" id="KW-0547">Nucleotide-binding</keyword>
<evidence type="ECO:0000256" key="8">
    <source>
        <dbReference type="ARBA" id="ARBA00023306"/>
    </source>
</evidence>
<keyword evidence="4 10" id="KW-0436">Ligase</keyword>
<gene>
    <name evidence="10" type="ORF">MMH89_03255</name>
</gene>
<feature type="domain" description="Mur ligase central" evidence="9">
    <location>
        <begin position="100"/>
        <end position="194"/>
    </location>
</feature>
<dbReference type="InterPro" id="IPR036615">
    <property type="entry name" value="Mur_ligase_C_dom_sf"/>
</dbReference>
<dbReference type="SUPFAM" id="SSF53244">
    <property type="entry name" value="MurD-like peptide ligases, peptide-binding domain"/>
    <property type="match status" value="1"/>
</dbReference>